<feature type="transmembrane region" description="Helical" evidence="1">
    <location>
        <begin position="12"/>
        <end position="31"/>
    </location>
</feature>
<evidence type="ECO:0000256" key="1">
    <source>
        <dbReference type="SAM" id="Phobius"/>
    </source>
</evidence>
<keyword evidence="1" id="KW-0812">Transmembrane</keyword>
<dbReference type="AlphaFoldDB" id="A0AAV3S6W7"/>
<feature type="transmembrane region" description="Helical" evidence="1">
    <location>
        <begin position="64"/>
        <end position="84"/>
    </location>
</feature>
<organism evidence="2 3">
    <name type="scientific">Halarchaeum salinum</name>
    <dbReference type="NCBI Taxonomy" id="489912"/>
    <lineage>
        <taxon>Archaea</taxon>
        <taxon>Methanobacteriati</taxon>
        <taxon>Methanobacteriota</taxon>
        <taxon>Stenosarchaea group</taxon>
        <taxon>Halobacteria</taxon>
        <taxon>Halobacteriales</taxon>
        <taxon>Halobacteriaceae</taxon>
    </lineage>
</organism>
<keyword evidence="1" id="KW-0472">Membrane</keyword>
<gene>
    <name evidence="2" type="ORF">GCM10009066_16130</name>
</gene>
<accession>A0AAV3S6W7</accession>
<evidence type="ECO:0008006" key="4">
    <source>
        <dbReference type="Google" id="ProtNLM"/>
    </source>
</evidence>
<keyword evidence="1" id="KW-1133">Transmembrane helix</keyword>
<protein>
    <recommendedName>
        <fullName evidence="4">Peptidase M50 domain-containing protein</fullName>
    </recommendedName>
</protein>
<dbReference type="Proteomes" id="UP001500837">
    <property type="component" value="Unassembled WGS sequence"/>
</dbReference>
<reference evidence="2 3" key="1">
    <citation type="journal article" date="2019" name="Int. J. Syst. Evol. Microbiol.">
        <title>The Global Catalogue of Microorganisms (GCM) 10K type strain sequencing project: providing services to taxonomists for standard genome sequencing and annotation.</title>
        <authorList>
            <consortium name="The Broad Institute Genomics Platform"/>
            <consortium name="The Broad Institute Genome Sequencing Center for Infectious Disease"/>
            <person name="Wu L."/>
            <person name="Ma J."/>
        </authorList>
    </citation>
    <scope>NUCLEOTIDE SEQUENCE [LARGE SCALE GENOMIC DNA]</scope>
    <source>
        <strain evidence="2 3">JCM 16330</strain>
    </source>
</reference>
<evidence type="ECO:0000313" key="3">
    <source>
        <dbReference type="Proteomes" id="UP001500837"/>
    </source>
</evidence>
<name>A0AAV3S6W7_9EURY</name>
<keyword evidence="3" id="KW-1185">Reference proteome</keyword>
<evidence type="ECO:0000313" key="2">
    <source>
        <dbReference type="EMBL" id="GAA0302820.1"/>
    </source>
</evidence>
<comment type="caution">
    <text evidence="2">The sequence shown here is derived from an EMBL/GenBank/DDBJ whole genome shotgun (WGS) entry which is preliminary data.</text>
</comment>
<dbReference type="EMBL" id="BAAABL010000044">
    <property type="protein sequence ID" value="GAA0302820.1"/>
    <property type="molecule type" value="Genomic_DNA"/>
</dbReference>
<proteinExistence type="predicted"/>
<sequence length="100" mass="11076">MRKFTVGRIWDIPIRIDLSLVLFLPLLAWFLGSEAQIDTYAGVINAVVPHAYDTATLHTGANPWLIGVLAAVALFAGVAIHELGHAYRGGRRERLFTHRV</sequence>